<organism evidence="2 3">
    <name type="scientific">Streptomyces longisporus</name>
    <dbReference type="NCBI Taxonomy" id="1948"/>
    <lineage>
        <taxon>Bacteria</taxon>
        <taxon>Bacillati</taxon>
        <taxon>Actinomycetota</taxon>
        <taxon>Actinomycetes</taxon>
        <taxon>Kitasatosporales</taxon>
        <taxon>Streptomycetaceae</taxon>
        <taxon>Streptomyces</taxon>
    </lineage>
</organism>
<comment type="caution">
    <text evidence="2">The sequence shown here is derived from an EMBL/GenBank/DDBJ whole genome shotgun (WGS) entry which is preliminary data.</text>
</comment>
<feature type="region of interest" description="Disordered" evidence="1">
    <location>
        <begin position="50"/>
        <end position="113"/>
    </location>
</feature>
<reference evidence="3" key="1">
    <citation type="journal article" date="2019" name="Int. J. Syst. Evol. Microbiol.">
        <title>The Global Catalogue of Microorganisms (GCM) 10K type strain sequencing project: providing services to taxonomists for standard genome sequencing and annotation.</title>
        <authorList>
            <consortium name="The Broad Institute Genomics Platform"/>
            <consortium name="The Broad Institute Genome Sequencing Center for Infectious Disease"/>
            <person name="Wu L."/>
            <person name="Ma J."/>
        </authorList>
    </citation>
    <scope>NUCLEOTIDE SEQUENCE [LARGE SCALE GENOMIC DNA]</scope>
    <source>
        <strain evidence="3">JCM 4395</strain>
    </source>
</reference>
<proteinExistence type="predicted"/>
<evidence type="ECO:0000313" key="3">
    <source>
        <dbReference type="Proteomes" id="UP001501777"/>
    </source>
</evidence>
<feature type="compositionally biased region" description="Low complexity" evidence="1">
    <location>
        <begin position="97"/>
        <end position="113"/>
    </location>
</feature>
<accession>A0ABP5YLR4</accession>
<dbReference type="EMBL" id="BAAASG010000006">
    <property type="protein sequence ID" value="GAA2483399.1"/>
    <property type="molecule type" value="Genomic_DNA"/>
</dbReference>
<dbReference type="Proteomes" id="UP001501777">
    <property type="component" value="Unassembled WGS sequence"/>
</dbReference>
<keyword evidence="3" id="KW-1185">Reference proteome</keyword>
<evidence type="ECO:0000313" key="2">
    <source>
        <dbReference type="EMBL" id="GAA2483399.1"/>
    </source>
</evidence>
<gene>
    <name evidence="2" type="ORF">GCM10010276_21130</name>
</gene>
<protein>
    <submittedName>
        <fullName evidence="2">Uncharacterized protein</fullName>
    </submittedName>
</protein>
<name>A0ABP5YLR4_STRLO</name>
<evidence type="ECO:0000256" key="1">
    <source>
        <dbReference type="SAM" id="MobiDB-lite"/>
    </source>
</evidence>
<sequence length="113" mass="12043">MTHTPMTLNSASAPGPAPDHARLRQMADIDTLACYKQRSSWMCFGRPVHRTASSSRPWGMSRDDRGSITQTVPALPAPPPLNDFGVSAVSAGARKATPTSVPGSTPTSDIRIR</sequence>